<evidence type="ECO:0000313" key="3">
    <source>
        <dbReference type="Proteomes" id="UP000322294"/>
    </source>
</evidence>
<proteinExistence type="predicted"/>
<evidence type="ECO:0000256" key="1">
    <source>
        <dbReference type="SAM" id="SignalP"/>
    </source>
</evidence>
<dbReference type="OrthoDB" id="1726754at2"/>
<dbReference type="Pfam" id="PF09136">
    <property type="entry name" value="Glucodextran_B"/>
    <property type="match status" value="1"/>
</dbReference>
<feature type="chain" id="PRO_5038864898" evidence="1">
    <location>
        <begin position="25"/>
        <end position="132"/>
    </location>
</feature>
<dbReference type="EMBL" id="VNHO01000006">
    <property type="protein sequence ID" value="TYP57451.1"/>
    <property type="molecule type" value="Genomic_DNA"/>
</dbReference>
<evidence type="ECO:0000313" key="2">
    <source>
        <dbReference type="EMBL" id="TYP57451.1"/>
    </source>
</evidence>
<organism evidence="2 3">
    <name type="scientific">Thermosediminibacter litoriperuensis</name>
    <dbReference type="NCBI Taxonomy" id="291989"/>
    <lineage>
        <taxon>Bacteria</taxon>
        <taxon>Bacillati</taxon>
        <taxon>Bacillota</taxon>
        <taxon>Clostridia</taxon>
        <taxon>Thermosediminibacterales</taxon>
        <taxon>Thermosediminibacteraceae</taxon>
        <taxon>Thermosediminibacter</taxon>
    </lineage>
</organism>
<gene>
    <name evidence="2" type="ORF">LZ11_00765</name>
</gene>
<dbReference type="Proteomes" id="UP000322294">
    <property type="component" value="Unassembled WGS sequence"/>
</dbReference>
<dbReference type="Gene3D" id="2.60.40.10">
    <property type="entry name" value="Immunoglobulins"/>
    <property type="match status" value="1"/>
</dbReference>
<keyword evidence="1" id="KW-0732">Signal</keyword>
<dbReference type="InterPro" id="IPR013783">
    <property type="entry name" value="Ig-like_fold"/>
</dbReference>
<comment type="caution">
    <text evidence="2">The sequence shown here is derived from an EMBL/GenBank/DDBJ whole genome shotgun (WGS) entry which is preliminary data.</text>
</comment>
<dbReference type="RefSeq" id="WP_148866566.1">
    <property type="nucleotide sequence ID" value="NZ_VNHO01000006.1"/>
</dbReference>
<feature type="signal peptide" evidence="1">
    <location>
        <begin position="1"/>
        <end position="24"/>
    </location>
</feature>
<dbReference type="AlphaFoldDB" id="A0A5S5AVT2"/>
<name>A0A5S5AVT2_9FIRM</name>
<accession>A0A5S5AVT2</accession>
<keyword evidence="3" id="KW-1185">Reference proteome</keyword>
<sequence length="132" mass="14054">MKRLISIIAAAVLITFLLVSFAAAGDTLVLNQPEEDLITTRDFTVVSGETLADTSVVVLVNGDKKESITVGASGLFVTRVNLETGKNVITVKAVFPSGETKTVSRSVYRVDSSINMESIGSIIQALKLLILK</sequence>
<reference evidence="2 3" key="1">
    <citation type="submission" date="2019-07" db="EMBL/GenBank/DDBJ databases">
        <title>Genomic Encyclopedia of Type Strains, Phase I: the one thousand microbial genomes (KMG-I) project.</title>
        <authorList>
            <person name="Kyrpides N."/>
        </authorList>
    </citation>
    <scope>NUCLEOTIDE SEQUENCE [LARGE SCALE GENOMIC DNA]</scope>
    <source>
        <strain evidence="2 3">DSM 16647</strain>
    </source>
</reference>
<protein>
    <submittedName>
        <fullName evidence="2">Uncharacterized protein</fullName>
    </submittedName>
</protein>